<sequence length="262" mass="28982">MCNGQISQLQSTILLALLSLIPNHVLRYTLLVLTVSVALIYAIHLKRLSVQLHQLEEDVNRAEEIIRVAVLYCARDVQVGLAEQGVRLLDVYFQVNFCDVSNPRVKRVYGPQLMVESQRQDRYTEDIDDAEAMLAGFCARAILNVTLSVLSSVSEHAPIRFCATMGHQTQEVFCLKPREIIGRRNRRKPLVGDAGVAGLAWHISQGPTSSHDQSIDSSPVVGDNPSLTAWPGSWPYGLVSLRMAHSLSTCGSLSVAMPPQYF</sequence>
<name>A0AAD7J344_9AGAR</name>
<protein>
    <submittedName>
        <fullName evidence="1">Uncharacterized protein</fullName>
    </submittedName>
</protein>
<reference evidence="1" key="1">
    <citation type="submission" date="2023-03" db="EMBL/GenBank/DDBJ databases">
        <title>Massive genome expansion in bonnet fungi (Mycena s.s.) driven by repeated elements and novel gene families across ecological guilds.</title>
        <authorList>
            <consortium name="Lawrence Berkeley National Laboratory"/>
            <person name="Harder C.B."/>
            <person name="Miyauchi S."/>
            <person name="Viragh M."/>
            <person name="Kuo A."/>
            <person name="Thoen E."/>
            <person name="Andreopoulos B."/>
            <person name="Lu D."/>
            <person name="Skrede I."/>
            <person name="Drula E."/>
            <person name="Henrissat B."/>
            <person name="Morin E."/>
            <person name="Kohler A."/>
            <person name="Barry K."/>
            <person name="LaButti K."/>
            <person name="Morin E."/>
            <person name="Salamov A."/>
            <person name="Lipzen A."/>
            <person name="Mereny Z."/>
            <person name="Hegedus B."/>
            <person name="Baldrian P."/>
            <person name="Stursova M."/>
            <person name="Weitz H."/>
            <person name="Taylor A."/>
            <person name="Grigoriev I.V."/>
            <person name="Nagy L.G."/>
            <person name="Martin F."/>
            <person name="Kauserud H."/>
        </authorList>
    </citation>
    <scope>NUCLEOTIDE SEQUENCE</scope>
    <source>
        <strain evidence="1">CBHHK188m</strain>
    </source>
</reference>
<keyword evidence="2" id="KW-1185">Reference proteome</keyword>
<dbReference type="Proteomes" id="UP001215280">
    <property type="component" value="Unassembled WGS sequence"/>
</dbReference>
<evidence type="ECO:0000313" key="1">
    <source>
        <dbReference type="EMBL" id="KAJ7756089.1"/>
    </source>
</evidence>
<dbReference type="AlphaFoldDB" id="A0AAD7J344"/>
<organism evidence="1 2">
    <name type="scientific">Mycena maculata</name>
    <dbReference type="NCBI Taxonomy" id="230809"/>
    <lineage>
        <taxon>Eukaryota</taxon>
        <taxon>Fungi</taxon>
        <taxon>Dikarya</taxon>
        <taxon>Basidiomycota</taxon>
        <taxon>Agaricomycotina</taxon>
        <taxon>Agaricomycetes</taxon>
        <taxon>Agaricomycetidae</taxon>
        <taxon>Agaricales</taxon>
        <taxon>Marasmiineae</taxon>
        <taxon>Mycenaceae</taxon>
        <taxon>Mycena</taxon>
    </lineage>
</organism>
<gene>
    <name evidence="1" type="ORF">DFH07DRAFT_1027781</name>
</gene>
<proteinExistence type="predicted"/>
<accession>A0AAD7J344</accession>
<comment type="caution">
    <text evidence="1">The sequence shown here is derived from an EMBL/GenBank/DDBJ whole genome shotgun (WGS) entry which is preliminary data.</text>
</comment>
<evidence type="ECO:0000313" key="2">
    <source>
        <dbReference type="Proteomes" id="UP001215280"/>
    </source>
</evidence>
<dbReference type="EMBL" id="JARJLG010000062">
    <property type="protein sequence ID" value="KAJ7756089.1"/>
    <property type="molecule type" value="Genomic_DNA"/>
</dbReference>